<keyword evidence="1" id="KW-0378">Hydrolase</keyword>
<name>A0ABP0LVI4_9DINO</name>
<reference evidence="6 7" key="1">
    <citation type="submission" date="2024-02" db="EMBL/GenBank/DDBJ databases">
        <authorList>
            <person name="Chen Y."/>
            <person name="Shah S."/>
            <person name="Dougan E. K."/>
            <person name="Thang M."/>
            <person name="Chan C."/>
        </authorList>
    </citation>
    <scope>NUCLEOTIDE SEQUENCE [LARGE SCALE GENOMIC DNA]</scope>
</reference>
<accession>A0ABP0LVI4</accession>
<organism evidence="6 7">
    <name type="scientific">Durusdinium trenchii</name>
    <dbReference type="NCBI Taxonomy" id="1381693"/>
    <lineage>
        <taxon>Eukaryota</taxon>
        <taxon>Sar</taxon>
        <taxon>Alveolata</taxon>
        <taxon>Dinophyceae</taxon>
        <taxon>Suessiales</taxon>
        <taxon>Symbiodiniaceae</taxon>
        <taxon>Durusdinium</taxon>
    </lineage>
</organism>
<dbReference type="PROSITE" id="PS51194">
    <property type="entry name" value="HELICASE_CTER"/>
    <property type="match status" value="1"/>
</dbReference>
<dbReference type="SUPFAM" id="SSF52540">
    <property type="entry name" value="P-loop containing nucleoside triphosphate hydrolases"/>
    <property type="match status" value="2"/>
</dbReference>
<dbReference type="CDD" id="cd18793">
    <property type="entry name" value="SF2_C_SNF"/>
    <property type="match status" value="1"/>
</dbReference>
<dbReference type="Pfam" id="PF00176">
    <property type="entry name" value="SNF2-rel_dom"/>
    <property type="match status" value="1"/>
</dbReference>
<keyword evidence="2" id="KW-0175">Coiled coil</keyword>
<protein>
    <submittedName>
        <fullName evidence="6">Uncharacterized ATP-dependent helicase YwqA</fullName>
    </submittedName>
</protein>
<feature type="non-terminal residue" evidence="6">
    <location>
        <position position="1"/>
    </location>
</feature>
<evidence type="ECO:0000259" key="5">
    <source>
        <dbReference type="PROSITE" id="PS51194"/>
    </source>
</evidence>
<proteinExistence type="predicted"/>
<feature type="compositionally biased region" description="Basic and acidic residues" evidence="3">
    <location>
        <begin position="22"/>
        <end position="40"/>
    </location>
</feature>
<dbReference type="EMBL" id="CAXAMM010018391">
    <property type="protein sequence ID" value="CAK9043243.1"/>
    <property type="molecule type" value="Genomic_DNA"/>
</dbReference>
<evidence type="ECO:0000313" key="7">
    <source>
        <dbReference type="Proteomes" id="UP001642464"/>
    </source>
</evidence>
<dbReference type="InterPro" id="IPR000330">
    <property type="entry name" value="SNF2_N"/>
</dbReference>
<keyword evidence="6" id="KW-0347">Helicase</keyword>
<dbReference type="SMART" id="SM00490">
    <property type="entry name" value="HELICc"/>
    <property type="match status" value="1"/>
</dbReference>
<dbReference type="GO" id="GO:0004386">
    <property type="term" value="F:helicase activity"/>
    <property type="evidence" value="ECO:0007669"/>
    <property type="project" value="UniProtKB-KW"/>
</dbReference>
<dbReference type="Gene3D" id="3.40.50.300">
    <property type="entry name" value="P-loop containing nucleotide triphosphate hydrolases"/>
    <property type="match status" value="1"/>
</dbReference>
<dbReference type="InterPro" id="IPR001650">
    <property type="entry name" value="Helicase_C-like"/>
</dbReference>
<dbReference type="Pfam" id="PF00271">
    <property type="entry name" value="Helicase_C"/>
    <property type="match status" value="1"/>
</dbReference>
<evidence type="ECO:0000259" key="4">
    <source>
        <dbReference type="PROSITE" id="PS51192"/>
    </source>
</evidence>
<dbReference type="InterPro" id="IPR049730">
    <property type="entry name" value="SNF2/RAD54-like_C"/>
</dbReference>
<evidence type="ECO:0000256" key="3">
    <source>
        <dbReference type="SAM" id="MobiDB-lite"/>
    </source>
</evidence>
<evidence type="ECO:0000256" key="1">
    <source>
        <dbReference type="ARBA" id="ARBA00022801"/>
    </source>
</evidence>
<dbReference type="InterPro" id="IPR014001">
    <property type="entry name" value="Helicase_ATP-bd"/>
</dbReference>
<feature type="coiled-coil region" evidence="2">
    <location>
        <begin position="165"/>
        <end position="242"/>
    </location>
</feature>
<feature type="domain" description="Helicase ATP-binding" evidence="4">
    <location>
        <begin position="446"/>
        <end position="611"/>
    </location>
</feature>
<dbReference type="SMART" id="SM00487">
    <property type="entry name" value="DEXDc"/>
    <property type="match status" value="1"/>
</dbReference>
<feature type="domain" description="Helicase C-terminal" evidence="5">
    <location>
        <begin position="748"/>
        <end position="915"/>
    </location>
</feature>
<dbReference type="InterPro" id="IPR038718">
    <property type="entry name" value="SNF2-like_sf"/>
</dbReference>
<gene>
    <name evidence="6" type="ORF">SCF082_LOCUS24762</name>
</gene>
<dbReference type="PANTHER" id="PTHR10799">
    <property type="entry name" value="SNF2/RAD54 HELICASE FAMILY"/>
    <property type="match status" value="1"/>
</dbReference>
<dbReference type="Gene3D" id="3.40.50.10810">
    <property type="entry name" value="Tandem AAA-ATPase domain"/>
    <property type="match status" value="1"/>
</dbReference>
<keyword evidence="6" id="KW-0067">ATP-binding</keyword>
<dbReference type="Proteomes" id="UP001642464">
    <property type="component" value="Unassembled WGS sequence"/>
</dbReference>
<comment type="caution">
    <text evidence="6">The sequence shown here is derived from an EMBL/GenBank/DDBJ whole genome shotgun (WGS) entry which is preliminary data.</text>
</comment>
<keyword evidence="7" id="KW-1185">Reference proteome</keyword>
<feature type="region of interest" description="Disordered" evidence="3">
    <location>
        <begin position="22"/>
        <end position="59"/>
    </location>
</feature>
<evidence type="ECO:0000256" key="2">
    <source>
        <dbReference type="SAM" id="Coils"/>
    </source>
</evidence>
<evidence type="ECO:0000313" key="6">
    <source>
        <dbReference type="EMBL" id="CAK9043243.1"/>
    </source>
</evidence>
<dbReference type="InterPro" id="IPR027417">
    <property type="entry name" value="P-loop_NTPase"/>
</dbReference>
<sequence>AAGDEAEDQLWEEMRLAEHERVSRLIEPELQRPKAAEAAKARQPKHSASTCEEQSEVPEMLPWEGLRVEEASATLPASTPSSPSRPSCPKWHVRNLTFLKERFEKKSNLNQLRKELQKVLKLEAIEEHRIAVLRLESLKQKSFITDEAQGGEDWQAISEAAANVVEQTQQLLQQAMEVHEQIQENAASLTPGAEMMRSRDDLQQAHETIQQLKKQLSQAERSREAARSLVLLHNEMDQLQNNKTKRDPHLEEIGQKVRELELDSSLTEVVKAQSTAEVMPEVILHVKPSKELCRFLEVGKALSLKTLIGLLETEWAFQFRRQGQDQNDLVLPIKPFMKALRACYPSSGRAVLLSLIGSNAGSAGSRYLQVELSSAESIRKYAGRKPDAVPSSIGLLQSLLGLNRQVHLNASLQKLIRSALCQNVDIPQNLKEILRKYQADGFRWLACNAENCIGSLLADDMGLGKTLQCAALLQYLCHEGKISVEKPALVVVPFSVLGNWKTELRRWTPSLRPKVYHGKARSLQGDAEVVITTYSILLLDQAKFISSGLQLACMVLDESQYIKNSQSLTAQAVKKVAANSGSSCARVALTGTPIENRLTELFSLFEFLNPGFLGTKEEFLVNFERPVQKALGRNGALAKLRAALEPFMLRRHKNDKAIAPELPDKVEYDYTVEMTQDQSRQYIAWAERVLDGSLVFDAEAGKSPNRQRAVLLLLHRLQQVVNHPAAVPPEHRLEQTSHEAFKSGKMTRLLELLEDIWESPEQKVLIFTQYLGTQQLLAEILANHFPNLRPLLIRGDQSFDERQKAIADFSNDPSCRVMILTLKAGGVGINLTAATHVVHFDRCWNPAKEAQATDRAHRIGQHQTVLVHRFTTVGTFEERLGFIMAEKRALADAVIAGSSCSLEHGNVVQAISELSDAQLRQLFSLTF</sequence>
<keyword evidence="6" id="KW-0547">Nucleotide-binding</keyword>
<dbReference type="PROSITE" id="PS51192">
    <property type="entry name" value="HELICASE_ATP_BIND_1"/>
    <property type="match status" value="1"/>
</dbReference>